<evidence type="ECO:0000256" key="1">
    <source>
        <dbReference type="ARBA" id="ARBA00006930"/>
    </source>
</evidence>
<dbReference type="Proteomes" id="UP000244338">
    <property type="component" value="Unassembled WGS sequence"/>
</dbReference>
<evidence type="ECO:0000313" key="6">
    <source>
        <dbReference type="EMBL" id="PTQ55293.1"/>
    </source>
</evidence>
<accession>A0A2R6XY05</accession>
<dbReference type="PANTHER" id="PTHR32114:SF2">
    <property type="entry name" value="ABC TRANSPORTER ABCH.3"/>
    <property type="match status" value="1"/>
</dbReference>
<comment type="subunit">
    <text evidence="2">Heterodimer of SbcC and SbcD.</text>
</comment>
<dbReference type="PANTHER" id="PTHR32114">
    <property type="entry name" value="ABC TRANSPORTER ABCH.3"/>
    <property type="match status" value="1"/>
</dbReference>
<protein>
    <recommendedName>
        <fullName evidence="3">Nuclease SbcCD subunit C</fullName>
    </recommendedName>
</protein>
<dbReference type="EMBL" id="PEBX01000146">
    <property type="protein sequence ID" value="PTQ55293.1"/>
    <property type="molecule type" value="Genomic_DNA"/>
</dbReference>
<gene>
    <name evidence="6" type="ORF">BSOLF_2524</name>
</gene>
<evidence type="ECO:0000259" key="5">
    <source>
        <dbReference type="Pfam" id="PF13166"/>
    </source>
</evidence>
<comment type="caution">
    <text evidence="6">The sequence shown here is derived from an EMBL/GenBank/DDBJ whole genome shotgun (WGS) entry which is preliminary data.</text>
</comment>
<dbReference type="Pfam" id="PF13166">
    <property type="entry name" value="AAA_13"/>
    <property type="match status" value="1"/>
</dbReference>
<reference evidence="7" key="1">
    <citation type="journal article" date="2018" name="Sci. Rep.">
        <title>Lignite coal burning seam in the remote Altai Mountains harbors a hydrogen-driven thermophilic microbial community.</title>
        <authorList>
            <person name="Kadnikov V.V."/>
            <person name="Mardanov A.V."/>
            <person name="Ivasenko D.A."/>
            <person name="Antsiferov D.V."/>
            <person name="Beletsky A.V."/>
            <person name="Karnachuk O.V."/>
            <person name="Ravin N.V."/>
        </authorList>
    </citation>
    <scope>NUCLEOTIDE SEQUENCE [LARGE SCALE GENOMIC DNA]</scope>
</reference>
<comment type="similarity">
    <text evidence="1">Belongs to the SMC family. SbcC subfamily.</text>
</comment>
<evidence type="ECO:0000313" key="7">
    <source>
        <dbReference type="Proteomes" id="UP000244338"/>
    </source>
</evidence>
<proteinExistence type="inferred from homology"/>
<dbReference type="InterPro" id="IPR027417">
    <property type="entry name" value="P-loop_NTPase"/>
</dbReference>
<organism evidence="6 7">
    <name type="scientific">Candidatus Carbonibacillus altaicus</name>
    <dbReference type="NCBI Taxonomy" id="2163959"/>
    <lineage>
        <taxon>Bacteria</taxon>
        <taxon>Bacillati</taxon>
        <taxon>Bacillota</taxon>
        <taxon>Bacilli</taxon>
        <taxon>Bacillales</taxon>
        <taxon>Candidatus Carbonibacillus</taxon>
    </lineage>
</organism>
<feature type="coiled-coil region" evidence="4">
    <location>
        <begin position="216"/>
        <end position="243"/>
    </location>
</feature>
<evidence type="ECO:0000256" key="4">
    <source>
        <dbReference type="SAM" id="Coils"/>
    </source>
</evidence>
<dbReference type="InterPro" id="IPR026866">
    <property type="entry name" value="CR006_AAA"/>
</dbReference>
<evidence type="ECO:0000256" key="3">
    <source>
        <dbReference type="ARBA" id="ARBA00013368"/>
    </source>
</evidence>
<dbReference type="SUPFAM" id="SSF52540">
    <property type="entry name" value="P-loop containing nucleoside triphosphate hydrolases"/>
    <property type="match status" value="1"/>
</dbReference>
<dbReference type="Gene3D" id="3.40.50.300">
    <property type="entry name" value="P-loop containing nucleotide triphosphate hydrolases"/>
    <property type="match status" value="1"/>
</dbReference>
<keyword evidence="4" id="KW-0175">Coiled coil</keyword>
<feature type="domain" description="Protein CR006 P-loop" evidence="5">
    <location>
        <begin position="13"/>
        <end position="559"/>
    </location>
</feature>
<name>A0A2R6XY05_9BACL</name>
<dbReference type="AlphaFoldDB" id="A0A2R6XY05"/>
<evidence type="ECO:0000256" key="2">
    <source>
        <dbReference type="ARBA" id="ARBA00011322"/>
    </source>
</evidence>
<sequence>MGDRNFTRPKLYQRIEEIRKAPRKFIISDDDVSVQHSTLRSGEQFPEVPQVSERFTDFDLLVREVNDLLNQTASQRAIDRLKQNHHVESWVRQGLLLHKDATTCEFCGGILTTERLEELRKHFSEEYDKLVKAIENKIMNINTIALKLDIPDEMRLLPSYRQEFSQITGELSDWIQWVTGLRDGLIDKLKRKQEAIESQDLWEGNLGRANQGQQLIEALNEIIKRHNQTIASIDKEKEKVKNKLELHYAAQYFQENEIAQKEASIQHISKRIKCIEEILKRINSEIQRIEQKIKESSVGAARLNELLKCLLPDNSIKAVSMGDDKFQFHRDNRVATHLSDGEKTAVTFAYFLTSLEANDVKLSDTIVFVDDPISSLDSNHIYAVYALLIEHLKDSRQLFVSTHNSELFNLLKISWLNEKGGGRNKKNTRAYHVWRSVSTTGEPFADLRDLPTLLRKFKSEYEFVFSRLYELSIAQNPSLDTAYTAPNLLRKFLEAYLGFRKPSVSSWSAKLDLLLDSDEKRLEIQRYVNDASHLQTSDRMLQHPDYFMANAQKTVKMVLNALQEKDRAHYESLREVAKEAGG</sequence>